<proteinExistence type="predicted"/>
<dbReference type="RefSeq" id="WP_177188051.1">
    <property type="nucleotide sequence ID" value="NZ_FOUJ01000005.1"/>
</dbReference>
<dbReference type="AlphaFoldDB" id="A0A1I4TNF0"/>
<evidence type="ECO:0000313" key="1">
    <source>
        <dbReference type="EMBL" id="SFM78288.1"/>
    </source>
</evidence>
<keyword evidence="2" id="KW-1185">Reference proteome</keyword>
<protein>
    <submittedName>
        <fullName evidence="1">Uncharacterized protein</fullName>
    </submittedName>
</protein>
<accession>A0A1I4TNF0</accession>
<sequence>MTDINDTKKKYVGTLVRSMQRTSESRSGSISIVSALEGKLSPEQMNRLSHISRLG</sequence>
<name>A0A1I4TNF0_9EURY</name>
<organism evidence="1 2">
    <name type="scientific">Methanolobus profundi</name>
    <dbReference type="NCBI Taxonomy" id="487685"/>
    <lineage>
        <taxon>Archaea</taxon>
        <taxon>Methanobacteriati</taxon>
        <taxon>Methanobacteriota</taxon>
        <taxon>Stenosarchaea group</taxon>
        <taxon>Methanomicrobia</taxon>
        <taxon>Methanosarcinales</taxon>
        <taxon>Methanosarcinaceae</taxon>
        <taxon>Methanolobus</taxon>
    </lineage>
</organism>
<dbReference type="STRING" id="487685.SAMN04488696_2364"/>
<reference evidence="2" key="1">
    <citation type="submission" date="2016-10" db="EMBL/GenBank/DDBJ databases">
        <authorList>
            <person name="Varghese N."/>
            <person name="Submissions S."/>
        </authorList>
    </citation>
    <scope>NUCLEOTIDE SEQUENCE [LARGE SCALE GENOMIC DNA]</scope>
    <source>
        <strain evidence="2">Mob M</strain>
    </source>
</reference>
<dbReference type="EMBL" id="FOUJ01000005">
    <property type="protein sequence ID" value="SFM78288.1"/>
    <property type="molecule type" value="Genomic_DNA"/>
</dbReference>
<dbReference type="Proteomes" id="UP000198535">
    <property type="component" value="Unassembled WGS sequence"/>
</dbReference>
<gene>
    <name evidence="1" type="ORF">SAMN04488696_2364</name>
</gene>
<evidence type="ECO:0000313" key="2">
    <source>
        <dbReference type="Proteomes" id="UP000198535"/>
    </source>
</evidence>